<sequence>MHIYRKIWSVLVGVLAGIGCLVVVFRLSVIPVLVTASVVAVLSIVMTVLLRDRQRPRSGRQIAASAGRRTGCAVGVLGLWTLAGGGATILIAATLFLLSPWLVGRIVGKVRPQAAAAADTVADLVPAPNATVGDLTDRQLCEAWQQSSDLFDASSRTRQRAELASRRQSYLDELERRHPAEFACWLYNSPGPGDDPGPFLTSAS</sequence>
<keyword evidence="1" id="KW-0812">Transmembrane</keyword>
<keyword evidence="1" id="KW-0472">Membrane</keyword>
<proteinExistence type="predicted"/>
<protein>
    <submittedName>
        <fullName evidence="2">Uncharacterized protein</fullName>
    </submittedName>
</protein>
<keyword evidence="1" id="KW-1133">Transmembrane helix</keyword>
<dbReference type="AlphaFoldDB" id="A0A1H1N5G3"/>
<dbReference type="OrthoDB" id="3827100at2"/>
<accession>A0A1H1N5G3</accession>
<feature type="transmembrane region" description="Helical" evidence="1">
    <location>
        <begin position="71"/>
        <end position="103"/>
    </location>
</feature>
<feature type="transmembrane region" description="Helical" evidence="1">
    <location>
        <begin position="7"/>
        <end position="24"/>
    </location>
</feature>
<evidence type="ECO:0000256" key="1">
    <source>
        <dbReference type="SAM" id="Phobius"/>
    </source>
</evidence>
<gene>
    <name evidence="2" type="ORF">SAMN04489812_0381</name>
</gene>
<dbReference type="PROSITE" id="PS51257">
    <property type="entry name" value="PROKAR_LIPOPROTEIN"/>
    <property type="match status" value="1"/>
</dbReference>
<reference evidence="2 3" key="1">
    <citation type="submission" date="2016-10" db="EMBL/GenBank/DDBJ databases">
        <authorList>
            <person name="de Groot N.N."/>
        </authorList>
    </citation>
    <scope>NUCLEOTIDE SEQUENCE [LARGE SCALE GENOMIC DNA]</scope>
    <source>
        <strain evidence="2 3">DSM 21800</strain>
    </source>
</reference>
<dbReference type="STRING" id="630515.SAMN04489812_0381"/>
<name>A0A1H1N5G3_9ACTN</name>
<dbReference type="Proteomes" id="UP000199103">
    <property type="component" value="Chromosome I"/>
</dbReference>
<evidence type="ECO:0000313" key="2">
    <source>
        <dbReference type="EMBL" id="SDR93965.1"/>
    </source>
</evidence>
<feature type="transmembrane region" description="Helical" evidence="1">
    <location>
        <begin position="30"/>
        <end position="50"/>
    </location>
</feature>
<evidence type="ECO:0000313" key="3">
    <source>
        <dbReference type="Proteomes" id="UP000199103"/>
    </source>
</evidence>
<organism evidence="2 3">
    <name type="scientific">Microlunatus soli</name>
    <dbReference type="NCBI Taxonomy" id="630515"/>
    <lineage>
        <taxon>Bacteria</taxon>
        <taxon>Bacillati</taxon>
        <taxon>Actinomycetota</taxon>
        <taxon>Actinomycetes</taxon>
        <taxon>Propionibacteriales</taxon>
        <taxon>Propionibacteriaceae</taxon>
        <taxon>Microlunatus</taxon>
    </lineage>
</organism>
<keyword evidence="3" id="KW-1185">Reference proteome</keyword>
<dbReference type="EMBL" id="LT629772">
    <property type="protein sequence ID" value="SDR93965.1"/>
    <property type="molecule type" value="Genomic_DNA"/>
</dbReference>
<dbReference type="RefSeq" id="WP_091519003.1">
    <property type="nucleotide sequence ID" value="NZ_LT629772.1"/>
</dbReference>